<organism evidence="2 3">
    <name type="scientific">Brachionus plicatilis</name>
    <name type="common">Marine rotifer</name>
    <name type="synonym">Brachionus muelleri</name>
    <dbReference type="NCBI Taxonomy" id="10195"/>
    <lineage>
        <taxon>Eukaryota</taxon>
        <taxon>Metazoa</taxon>
        <taxon>Spiralia</taxon>
        <taxon>Gnathifera</taxon>
        <taxon>Rotifera</taxon>
        <taxon>Eurotatoria</taxon>
        <taxon>Monogononta</taxon>
        <taxon>Pseudotrocha</taxon>
        <taxon>Ploima</taxon>
        <taxon>Brachionidae</taxon>
        <taxon>Brachionus</taxon>
    </lineage>
</organism>
<keyword evidence="3" id="KW-1185">Reference proteome</keyword>
<evidence type="ECO:0000256" key="1">
    <source>
        <dbReference type="SAM" id="MobiDB-lite"/>
    </source>
</evidence>
<dbReference type="EMBL" id="REGN01010359">
    <property type="protein sequence ID" value="RMZ99199.1"/>
    <property type="molecule type" value="Genomic_DNA"/>
</dbReference>
<gene>
    <name evidence="2" type="ORF">BpHYR1_002150</name>
</gene>
<dbReference type="AlphaFoldDB" id="A0A3M7PJF4"/>
<dbReference type="Proteomes" id="UP000276133">
    <property type="component" value="Unassembled WGS sequence"/>
</dbReference>
<proteinExistence type="predicted"/>
<sequence>MSFQFKGKNQESKKKRSKDQKKCSYKTILSKNMNHKDQKERKWRRVLWSLKNRFKRYNLFYIDISSVAGHVLATLLGRQ</sequence>
<evidence type="ECO:0000313" key="2">
    <source>
        <dbReference type="EMBL" id="RMZ99199.1"/>
    </source>
</evidence>
<protein>
    <submittedName>
        <fullName evidence="2">Uncharacterized protein</fullName>
    </submittedName>
</protein>
<name>A0A3M7PJF4_BRAPC</name>
<evidence type="ECO:0000313" key="3">
    <source>
        <dbReference type="Proteomes" id="UP000276133"/>
    </source>
</evidence>
<accession>A0A3M7PJF4</accession>
<comment type="caution">
    <text evidence="2">The sequence shown here is derived from an EMBL/GenBank/DDBJ whole genome shotgun (WGS) entry which is preliminary data.</text>
</comment>
<feature type="region of interest" description="Disordered" evidence="1">
    <location>
        <begin position="1"/>
        <end position="23"/>
    </location>
</feature>
<reference evidence="2 3" key="1">
    <citation type="journal article" date="2018" name="Sci. Rep.">
        <title>Genomic signatures of local adaptation to the degree of environmental predictability in rotifers.</title>
        <authorList>
            <person name="Franch-Gras L."/>
            <person name="Hahn C."/>
            <person name="Garcia-Roger E.M."/>
            <person name="Carmona M.J."/>
            <person name="Serra M."/>
            <person name="Gomez A."/>
        </authorList>
    </citation>
    <scope>NUCLEOTIDE SEQUENCE [LARGE SCALE GENOMIC DNA]</scope>
    <source>
        <strain evidence="2">HYR1</strain>
    </source>
</reference>